<dbReference type="InterPro" id="IPR051122">
    <property type="entry name" value="SDR_DHRS6-like"/>
</dbReference>
<dbReference type="PANTHER" id="PTHR43477">
    <property type="entry name" value="DIHYDROANTICAPSIN 7-DEHYDROGENASE"/>
    <property type="match status" value="1"/>
</dbReference>
<gene>
    <name evidence="3" type="ORF">ES674_01910</name>
</gene>
<dbReference type="PRINTS" id="PR00081">
    <property type="entry name" value="GDHRDH"/>
</dbReference>
<dbReference type="OrthoDB" id="9803333at2"/>
<dbReference type="InterPro" id="IPR002347">
    <property type="entry name" value="SDR_fam"/>
</dbReference>
<comment type="caution">
    <text evidence="3">The sequence shown here is derived from an EMBL/GenBank/DDBJ whole genome shotgun (WGS) entry which is preliminary data.</text>
</comment>
<evidence type="ECO:0000313" key="3">
    <source>
        <dbReference type="EMBL" id="TYB78557.1"/>
    </source>
</evidence>
<evidence type="ECO:0000256" key="1">
    <source>
        <dbReference type="ARBA" id="ARBA00006484"/>
    </source>
</evidence>
<protein>
    <submittedName>
        <fullName evidence="3">SDR family oxidoreductase</fullName>
    </submittedName>
</protein>
<dbReference type="EMBL" id="VSKK01000001">
    <property type="protein sequence ID" value="TYB78557.1"/>
    <property type="molecule type" value="Genomic_DNA"/>
</dbReference>
<dbReference type="GO" id="GO:0016491">
    <property type="term" value="F:oxidoreductase activity"/>
    <property type="evidence" value="ECO:0007669"/>
    <property type="project" value="UniProtKB-KW"/>
</dbReference>
<dbReference type="RefSeq" id="WP_148402295.1">
    <property type="nucleotide sequence ID" value="NZ_VSKK01000001.1"/>
</dbReference>
<dbReference type="InterPro" id="IPR036291">
    <property type="entry name" value="NAD(P)-bd_dom_sf"/>
</dbReference>
<sequence>MVREFENKNEWAIILGASSGMGLATAKKLAKEGLNLCLVYRALRNEIEAIEAEFEAIVSTSKVKLIHFNKDVVKPENREAILTELAEKIGDSGKVKCLVHSIAKGNLKPMVSDGNRELQNDDFHITLENMAFSLYDWTKLVFSKNLFADDARIISFTSEGNKKAWKNYAAVSAAKAALEAISRNIALEFAEHGIKANCIEAGVTNTASFRMIPGSEKLAEHSIKRNPFKRLTTPEDVANVVYLLTKEESKWINGTTLQVNGGEHLS</sequence>
<name>A0A5D0RAN6_9FLAO</name>
<organism evidence="3 4">
    <name type="scientific">Bizionia myxarmorum</name>
    <dbReference type="NCBI Taxonomy" id="291186"/>
    <lineage>
        <taxon>Bacteria</taxon>
        <taxon>Pseudomonadati</taxon>
        <taxon>Bacteroidota</taxon>
        <taxon>Flavobacteriia</taxon>
        <taxon>Flavobacteriales</taxon>
        <taxon>Flavobacteriaceae</taxon>
        <taxon>Bizionia</taxon>
    </lineage>
</organism>
<accession>A0A5D0RAN6</accession>
<reference evidence="3 4" key="1">
    <citation type="submission" date="2019-08" db="EMBL/GenBank/DDBJ databases">
        <title>Genomes of Antarctic Bizionia species.</title>
        <authorList>
            <person name="Bowman J.P."/>
        </authorList>
    </citation>
    <scope>NUCLEOTIDE SEQUENCE [LARGE SCALE GENOMIC DNA]</scope>
    <source>
        <strain evidence="3 4">ADA-4</strain>
    </source>
</reference>
<dbReference type="Pfam" id="PF13561">
    <property type="entry name" value="adh_short_C2"/>
    <property type="match status" value="1"/>
</dbReference>
<keyword evidence="2" id="KW-0560">Oxidoreductase</keyword>
<keyword evidence="4" id="KW-1185">Reference proteome</keyword>
<dbReference type="PANTHER" id="PTHR43477:SF1">
    <property type="entry name" value="DIHYDROANTICAPSIN 7-DEHYDROGENASE"/>
    <property type="match status" value="1"/>
</dbReference>
<dbReference type="AlphaFoldDB" id="A0A5D0RAN6"/>
<comment type="similarity">
    <text evidence="1">Belongs to the short-chain dehydrogenases/reductases (SDR) family.</text>
</comment>
<evidence type="ECO:0000313" key="4">
    <source>
        <dbReference type="Proteomes" id="UP000323720"/>
    </source>
</evidence>
<evidence type="ECO:0000256" key="2">
    <source>
        <dbReference type="ARBA" id="ARBA00023002"/>
    </source>
</evidence>
<dbReference type="Gene3D" id="3.40.50.720">
    <property type="entry name" value="NAD(P)-binding Rossmann-like Domain"/>
    <property type="match status" value="2"/>
</dbReference>
<dbReference type="Proteomes" id="UP000323720">
    <property type="component" value="Unassembled WGS sequence"/>
</dbReference>
<dbReference type="SUPFAM" id="SSF51735">
    <property type="entry name" value="NAD(P)-binding Rossmann-fold domains"/>
    <property type="match status" value="1"/>
</dbReference>
<proteinExistence type="inferred from homology"/>